<keyword evidence="3" id="KW-1185">Reference proteome</keyword>
<dbReference type="RefSeq" id="WP_218911707.1">
    <property type="nucleotide sequence ID" value="NZ_JACCCO010000001.1"/>
</dbReference>
<reference evidence="2 3" key="1">
    <citation type="submission" date="2020-07" db="EMBL/GenBank/DDBJ databases">
        <title>Sequencing the genomes of 1000 actinobacteria strains.</title>
        <authorList>
            <person name="Klenk H.-P."/>
        </authorList>
    </citation>
    <scope>NUCLEOTIDE SEQUENCE [LARGE SCALE GENOMIC DNA]</scope>
    <source>
        <strain evidence="2 3">DSM 45763</strain>
    </source>
</reference>
<comment type="caution">
    <text evidence="2">The sequence shown here is derived from an EMBL/GenBank/DDBJ whole genome shotgun (WGS) entry which is preliminary data.</text>
</comment>
<dbReference type="InterPro" id="IPR055645">
    <property type="entry name" value="DpdA"/>
</dbReference>
<organism evidence="2 3">
    <name type="scientific">Streptosporangium sandarakinum</name>
    <dbReference type="NCBI Taxonomy" id="1260955"/>
    <lineage>
        <taxon>Bacteria</taxon>
        <taxon>Bacillati</taxon>
        <taxon>Actinomycetota</taxon>
        <taxon>Actinomycetes</taxon>
        <taxon>Streptosporangiales</taxon>
        <taxon>Streptosporangiaceae</taxon>
        <taxon>Streptosporangium</taxon>
    </lineage>
</organism>
<sequence>MTTMTAAPVFYLGAHQPHWLWTADFPLFVSHRQLARKATLRPARTRWALDSGGFTELSLHGRWITSPEQYAAAVTRYHEQIGQLDFAAPQDWMCEPFMLQRTGLSVREHQHRTIANYLHLRRIAPHLPFIPVLQGWQLSDYLTCLRLYEAAGVDLAALPRVSLGSVCRRQSTAEIEAIVTTLARAGLRLHGFGVKTGGLHRYGPHLASADSMAWSYAARREPPLPGCTGHKNCANCLRYATTWRTRLLTGLKRRGHQADLFDYLGDAA</sequence>
<accession>A0A852UXV1</accession>
<name>A0A852UXV1_9ACTN</name>
<feature type="domain" description="DeoxyPurine in DNA protein A" evidence="1">
    <location>
        <begin position="10"/>
        <end position="252"/>
    </location>
</feature>
<dbReference type="EMBL" id="JACCCO010000001">
    <property type="protein sequence ID" value="NYF40466.1"/>
    <property type="molecule type" value="Genomic_DNA"/>
</dbReference>
<gene>
    <name evidence="2" type="ORF">HDA43_002625</name>
</gene>
<dbReference type="Pfam" id="PF23859">
    <property type="entry name" value="DpdA"/>
    <property type="match status" value="1"/>
</dbReference>
<proteinExistence type="predicted"/>
<protein>
    <recommendedName>
        <fullName evidence="1">DeoxyPurine in DNA protein A domain-containing protein</fullName>
    </recommendedName>
</protein>
<dbReference type="AlphaFoldDB" id="A0A852UXV1"/>
<evidence type="ECO:0000259" key="1">
    <source>
        <dbReference type="Pfam" id="PF23859"/>
    </source>
</evidence>
<evidence type="ECO:0000313" key="2">
    <source>
        <dbReference type="EMBL" id="NYF40466.1"/>
    </source>
</evidence>
<dbReference type="Proteomes" id="UP000576393">
    <property type="component" value="Unassembled WGS sequence"/>
</dbReference>
<evidence type="ECO:0000313" key="3">
    <source>
        <dbReference type="Proteomes" id="UP000576393"/>
    </source>
</evidence>